<dbReference type="RefSeq" id="WP_013640238.1">
    <property type="nucleotide sequence ID" value="NC_015186.1"/>
</dbReference>
<dbReference type="AlphaFoldDB" id="F0IZJ7"/>
<accession>F0IZJ7</accession>
<dbReference type="OrthoDB" id="9783791at2"/>
<comment type="similarity">
    <text evidence="1">Belongs to the glycosyltransferase 2 family.</text>
</comment>
<dbReference type="InterPro" id="IPR001173">
    <property type="entry name" value="Glyco_trans_2-like"/>
</dbReference>
<dbReference type="Gene3D" id="3.90.550.10">
    <property type="entry name" value="Spore Coat Polysaccharide Biosynthesis Protein SpsA, Chain A"/>
    <property type="match status" value="1"/>
</dbReference>
<dbReference type="SUPFAM" id="SSF53448">
    <property type="entry name" value="Nucleotide-diphospho-sugar transferases"/>
    <property type="match status" value="1"/>
</dbReference>
<dbReference type="Pfam" id="PF00535">
    <property type="entry name" value="Glycos_transf_2"/>
    <property type="match status" value="1"/>
</dbReference>
<organism evidence="4 5">
    <name type="scientific">Acidiphilium multivorum (strain DSM 11245 / JCM 8867 / NBRC 100883 / AIU 301)</name>
    <dbReference type="NCBI Taxonomy" id="926570"/>
    <lineage>
        <taxon>Bacteria</taxon>
        <taxon>Pseudomonadati</taxon>
        <taxon>Pseudomonadota</taxon>
        <taxon>Alphaproteobacteria</taxon>
        <taxon>Acetobacterales</taxon>
        <taxon>Acidocellaceae</taxon>
        <taxon>Acidiphilium</taxon>
    </lineage>
</organism>
<dbReference type="PANTHER" id="PTHR43179">
    <property type="entry name" value="RHAMNOSYLTRANSFERASE WBBL"/>
    <property type="match status" value="1"/>
</dbReference>
<dbReference type="HOGENOM" id="CLU_023845_4_1_5"/>
<proteinExistence type="inferred from homology"/>
<evidence type="ECO:0000313" key="4">
    <source>
        <dbReference type="EMBL" id="BAJ81207.1"/>
    </source>
</evidence>
<dbReference type="KEGG" id="amv:ACMV_18600"/>
<dbReference type="GO" id="GO:0016757">
    <property type="term" value="F:glycosyltransferase activity"/>
    <property type="evidence" value="ECO:0007669"/>
    <property type="project" value="UniProtKB-KW"/>
</dbReference>
<dbReference type="Proteomes" id="UP000007100">
    <property type="component" value="Chromosome"/>
</dbReference>
<gene>
    <name evidence="4" type="ordered locus">ACMV_18600</name>
</gene>
<sequence length="292" mass="31874">MQPALVVIILHYGSFADTRACLAALTPGLPADWRVLVIDNGTGTGAADTLGREFPSIDTVTLPANQGWAGGNNVGIAWARSRGARAVCLLNNDTLAAVGAFAPLLGALDQVGDCLLHPAIDYGDPGDGIQLDPAQNPSSAALQGQPHLYPLDFAYGACLMIPCSVFDRVGMFDERFFLQLEETDFFLRAKALGIPSLCLNSARIIHFESRSFGARMTPRKLYYIARNKFLLWEKHDRSPIGLFRVIRDLYWQAAKESAAPLLWLVSGQQGAKSIRAGVFDYFRRRFGAASNR</sequence>
<evidence type="ECO:0000256" key="1">
    <source>
        <dbReference type="ARBA" id="ARBA00006739"/>
    </source>
</evidence>
<evidence type="ECO:0000256" key="2">
    <source>
        <dbReference type="ARBA" id="ARBA00022676"/>
    </source>
</evidence>
<protein>
    <submittedName>
        <fullName evidence="4">Putative glycosyltransferase</fullName>
    </submittedName>
</protein>
<dbReference type="EMBL" id="AP012035">
    <property type="protein sequence ID" value="BAJ81207.1"/>
    <property type="molecule type" value="Genomic_DNA"/>
</dbReference>
<dbReference type="PANTHER" id="PTHR43179:SF12">
    <property type="entry name" value="GALACTOFURANOSYLTRANSFERASE GLFT2"/>
    <property type="match status" value="1"/>
</dbReference>
<keyword evidence="3 4" id="KW-0808">Transferase</keyword>
<reference evidence="4 5" key="1">
    <citation type="submission" date="2010-12" db="EMBL/GenBank/DDBJ databases">
        <title>Whole genome sequence of Acidiphilium multivorum AIU301.</title>
        <authorList>
            <person name="Narita-Yamada S."/>
            <person name="Nakamura S."/>
            <person name="Ito N."/>
            <person name="Takarada H."/>
            <person name="Katano Y."/>
            <person name="Nakazawa H."/>
            <person name="Hosoyama A."/>
            <person name="Yamada R."/>
            <person name="Fujita N."/>
        </authorList>
    </citation>
    <scope>NUCLEOTIDE SEQUENCE [LARGE SCALE GENOMIC DNA]</scope>
    <source>
        <strain evidence="5">DSM 11245 / JCM 8867 / AIU301</strain>
    </source>
</reference>
<name>F0IZJ7_ACIMA</name>
<evidence type="ECO:0000256" key="3">
    <source>
        <dbReference type="ARBA" id="ARBA00022679"/>
    </source>
</evidence>
<keyword evidence="5" id="KW-1185">Reference proteome</keyword>
<keyword evidence="2" id="KW-0328">Glycosyltransferase</keyword>
<evidence type="ECO:0000313" key="5">
    <source>
        <dbReference type="Proteomes" id="UP000007100"/>
    </source>
</evidence>
<dbReference type="InterPro" id="IPR029044">
    <property type="entry name" value="Nucleotide-diphossugar_trans"/>
</dbReference>